<evidence type="ECO:0000256" key="1">
    <source>
        <dbReference type="ARBA" id="ARBA00009820"/>
    </source>
</evidence>
<dbReference type="InterPro" id="IPR011659">
    <property type="entry name" value="WD40"/>
</dbReference>
<dbReference type="InterPro" id="IPR011042">
    <property type="entry name" value="6-blade_b-propeller_TolB-like"/>
</dbReference>
<dbReference type="Proteomes" id="UP000576969">
    <property type="component" value="Unassembled WGS sequence"/>
</dbReference>
<keyword evidence="3" id="KW-0645">Protease</keyword>
<dbReference type="Pfam" id="PF07676">
    <property type="entry name" value="PD40"/>
    <property type="match status" value="2"/>
</dbReference>
<reference evidence="3 4" key="1">
    <citation type="submission" date="2020-07" db="EMBL/GenBank/DDBJ databases">
        <title>Sequencing the genomes of 1000 actinobacteria strains.</title>
        <authorList>
            <person name="Klenk H.-P."/>
        </authorList>
    </citation>
    <scope>NUCLEOTIDE SEQUENCE [LARGE SCALE GENOMIC DNA]</scope>
    <source>
        <strain evidence="3 4">DSM 24662</strain>
    </source>
</reference>
<keyword evidence="4" id="KW-1185">Reference proteome</keyword>
<feature type="region of interest" description="Disordered" evidence="2">
    <location>
        <begin position="206"/>
        <end position="253"/>
    </location>
</feature>
<accession>A0A7Y9KM14</accession>
<keyword evidence="3" id="KW-0031">Aminopeptidase</keyword>
<comment type="caution">
    <text evidence="3">The sequence shown here is derived from an EMBL/GenBank/DDBJ whole genome shotgun (WGS) entry which is preliminary data.</text>
</comment>
<name>A0A7Y9KM14_9MICO</name>
<protein>
    <submittedName>
        <fullName evidence="3">Dipeptidyl aminopeptidase/acylaminoacyl peptidase</fullName>
    </submittedName>
</protein>
<dbReference type="EMBL" id="JACCBV010000001">
    <property type="protein sequence ID" value="NYE20334.1"/>
    <property type="molecule type" value="Genomic_DNA"/>
</dbReference>
<organism evidence="3 4">
    <name type="scientific">Microbacterium immunditiarum</name>
    <dbReference type="NCBI Taxonomy" id="337480"/>
    <lineage>
        <taxon>Bacteria</taxon>
        <taxon>Bacillati</taxon>
        <taxon>Actinomycetota</taxon>
        <taxon>Actinomycetes</taxon>
        <taxon>Micrococcales</taxon>
        <taxon>Microbacteriaceae</taxon>
        <taxon>Microbacterium</taxon>
    </lineage>
</organism>
<proteinExistence type="inferred from homology"/>
<comment type="similarity">
    <text evidence="1">Belongs to the TolB family.</text>
</comment>
<evidence type="ECO:0000313" key="3">
    <source>
        <dbReference type="EMBL" id="NYE20334.1"/>
    </source>
</evidence>
<dbReference type="RefSeq" id="WP_425487533.1">
    <property type="nucleotide sequence ID" value="NZ_JACCBV010000001.1"/>
</dbReference>
<dbReference type="PANTHER" id="PTHR36842">
    <property type="entry name" value="PROTEIN TOLB HOMOLOG"/>
    <property type="match status" value="1"/>
</dbReference>
<sequence>MRAEDIEALISVGRPAIAPDGSYAAFATSRPDLTANSNVGQLWRVELPDGTPRRLTRGKADAAPRLSPDGARIAFTRGDAKGKPQLFVVDATGGEPVPVTDAPLGVGDFDWSPDGSLLGFTARVPEKGRYGTVEGLEANAEAPRRITGVRWHANGLGYLADRPAHVFVVAAPQTDSEPFYEPAPAVVPDGEEAPKNQIVAAEATQLTHGDRSHSGIAFAGDESSRPSTRSSARAATCARRSWPSAPTARASAN</sequence>
<dbReference type="GO" id="GO:0004177">
    <property type="term" value="F:aminopeptidase activity"/>
    <property type="evidence" value="ECO:0007669"/>
    <property type="project" value="UniProtKB-KW"/>
</dbReference>
<dbReference type="PANTHER" id="PTHR36842:SF1">
    <property type="entry name" value="PROTEIN TOLB"/>
    <property type="match status" value="1"/>
</dbReference>
<dbReference type="AlphaFoldDB" id="A0A7Y9KM14"/>
<gene>
    <name evidence="3" type="ORF">BJ991_002362</name>
</gene>
<dbReference type="Gene3D" id="2.120.10.30">
    <property type="entry name" value="TolB, C-terminal domain"/>
    <property type="match status" value="1"/>
</dbReference>
<feature type="compositionally biased region" description="Low complexity" evidence="2">
    <location>
        <begin position="225"/>
        <end position="241"/>
    </location>
</feature>
<dbReference type="SUPFAM" id="SSF82171">
    <property type="entry name" value="DPP6 N-terminal domain-like"/>
    <property type="match status" value="1"/>
</dbReference>
<keyword evidence="3" id="KW-0378">Hydrolase</keyword>
<evidence type="ECO:0000313" key="4">
    <source>
        <dbReference type="Proteomes" id="UP000576969"/>
    </source>
</evidence>
<evidence type="ECO:0000256" key="2">
    <source>
        <dbReference type="SAM" id="MobiDB-lite"/>
    </source>
</evidence>